<dbReference type="EMBL" id="JANHOG010001561">
    <property type="protein sequence ID" value="KAJ3535117.1"/>
    <property type="molecule type" value="Genomic_DNA"/>
</dbReference>
<dbReference type="Proteomes" id="UP001148662">
    <property type="component" value="Unassembled WGS sequence"/>
</dbReference>
<name>A0ACC1S9V7_9APHY</name>
<organism evidence="1 2">
    <name type="scientific">Phlebia brevispora</name>
    <dbReference type="NCBI Taxonomy" id="194682"/>
    <lineage>
        <taxon>Eukaryota</taxon>
        <taxon>Fungi</taxon>
        <taxon>Dikarya</taxon>
        <taxon>Basidiomycota</taxon>
        <taxon>Agaricomycotina</taxon>
        <taxon>Agaricomycetes</taxon>
        <taxon>Polyporales</taxon>
        <taxon>Meruliaceae</taxon>
        <taxon>Phlebia</taxon>
    </lineage>
</organism>
<protein>
    <submittedName>
        <fullName evidence="1">Uncharacterized protein</fullName>
    </submittedName>
</protein>
<reference evidence="1" key="1">
    <citation type="submission" date="2022-07" db="EMBL/GenBank/DDBJ databases">
        <title>Genome Sequence of Phlebia brevispora.</title>
        <authorList>
            <person name="Buettner E."/>
        </authorList>
    </citation>
    <scope>NUCLEOTIDE SEQUENCE</scope>
    <source>
        <strain evidence="1">MPL23</strain>
    </source>
</reference>
<evidence type="ECO:0000313" key="2">
    <source>
        <dbReference type="Proteomes" id="UP001148662"/>
    </source>
</evidence>
<proteinExistence type="predicted"/>
<keyword evidence="2" id="KW-1185">Reference proteome</keyword>
<gene>
    <name evidence="1" type="ORF">NM688_g7023</name>
</gene>
<accession>A0ACC1S9V7</accession>
<sequence length="243" mass="26511">MLSVVQKYVVRCRMLSSILFLLISWAIFRANGISISPVLKEGDVTLLYHNEVDIPTAPSHLSALLLPSHSNCDAVSACSSLHETLLPTTGNQTFSDIVPLLKYQVFLGKFNTGQQFWIGSSGKTCRTISTEGVVNPAPCTQSLPVLCSQSAGFGAGPTAETQLTLQSNSLTVTGFRDLKTFKFLGIPYANAPARWTYPTAYTGPNTINATTFGPACVQSERRSEERRSEGGHDLDSRWRVHVR</sequence>
<evidence type="ECO:0000313" key="1">
    <source>
        <dbReference type="EMBL" id="KAJ3535117.1"/>
    </source>
</evidence>
<comment type="caution">
    <text evidence="1">The sequence shown here is derived from an EMBL/GenBank/DDBJ whole genome shotgun (WGS) entry which is preliminary data.</text>
</comment>